<sequence length="106" mass="12046">MRVITQNEHEFHPMGSDSDLEVCMVREAENGGISGFIRIRKGATLPRHRHIDAEETYMIKGRMDLGDGRIAQAGDYLVMDPDEVHEMVAMEDSLFFVTAHKGVEWL</sequence>
<dbReference type="EMBL" id="MVBK01000021">
    <property type="protein sequence ID" value="OOG27202.1"/>
    <property type="molecule type" value="Genomic_DNA"/>
</dbReference>
<evidence type="ECO:0000313" key="2">
    <source>
        <dbReference type="EMBL" id="OOG27202.1"/>
    </source>
</evidence>
<dbReference type="AlphaFoldDB" id="A0A1V3NQV3"/>
<organism evidence="2 3">
    <name type="scientific">Thioalkalivibrio denitrificans</name>
    <dbReference type="NCBI Taxonomy" id="108003"/>
    <lineage>
        <taxon>Bacteria</taxon>
        <taxon>Pseudomonadati</taxon>
        <taxon>Pseudomonadota</taxon>
        <taxon>Gammaproteobacteria</taxon>
        <taxon>Chromatiales</taxon>
        <taxon>Ectothiorhodospiraceae</taxon>
        <taxon>Thioalkalivibrio</taxon>
    </lineage>
</organism>
<dbReference type="InterPro" id="IPR011051">
    <property type="entry name" value="RmlC_Cupin_sf"/>
</dbReference>
<evidence type="ECO:0000259" key="1">
    <source>
        <dbReference type="Pfam" id="PF12973"/>
    </source>
</evidence>
<dbReference type="SUPFAM" id="SSF51182">
    <property type="entry name" value="RmlC-like cupins"/>
    <property type="match status" value="1"/>
</dbReference>
<keyword evidence="3" id="KW-1185">Reference proteome</keyword>
<feature type="domain" description="ChrR-like cupin" evidence="1">
    <location>
        <begin position="3"/>
        <end position="101"/>
    </location>
</feature>
<dbReference type="Pfam" id="PF12973">
    <property type="entry name" value="Cupin_7"/>
    <property type="match status" value="1"/>
</dbReference>
<dbReference type="OrthoDB" id="9801227at2"/>
<dbReference type="Proteomes" id="UP000189462">
    <property type="component" value="Unassembled WGS sequence"/>
</dbReference>
<dbReference type="InterPro" id="IPR025979">
    <property type="entry name" value="ChrR-like_cupin_dom"/>
</dbReference>
<proteinExistence type="predicted"/>
<dbReference type="RefSeq" id="WP_077277895.1">
    <property type="nucleotide sequence ID" value="NZ_MVBK01000021.1"/>
</dbReference>
<evidence type="ECO:0000313" key="3">
    <source>
        <dbReference type="Proteomes" id="UP000189462"/>
    </source>
</evidence>
<gene>
    <name evidence="2" type="ORF">B1C78_04275</name>
</gene>
<name>A0A1V3NQV3_9GAMM</name>
<dbReference type="Gene3D" id="2.60.120.10">
    <property type="entry name" value="Jelly Rolls"/>
    <property type="match status" value="1"/>
</dbReference>
<reference evidence="2 3" key="1">
    <citation type="submission" date="2017-02" db="EMBL/GenBank/DDBJ databases">
        <title>Genomic diversity within the haloalkaliphilic genus Thioalkalivibrio.</title>
        <authorList>
            <person name="Ahn A.-C."/>
            <person name="Meier-Kolthoff J."/>
            <person name="Overmars L."/>
            <person name="Richter M."/>
            <person name="Woyke T."/>
            <person name="Sorokin D.Y."/>
            <person name="Muyzer G."/>
        </authorList>
    </citation>
    <scope>NUCLEOTIDE SEQUENCE [LARGE SCALE GENOMIC DNA]</scope>
    <source>
        <strain evidence="2 3">ALJD</strain>
    </source>
</reference>
<accession>A0A1V3NQV3</accession>
<dbReference type="InterPro" id="IPR014710">
    <property type="entry name" value="RmlC-like_jellyroll"/>
</dbReference>
<comment type="caution">
    <text evidence="2">The sequence shown here is derived from an EMBL/GenBank/DDBJ whole genome shotgun (WGS) entry which is preliminary data.</text>
</comment>
<protein>
    <submittedName>
        <fullName evidence="2">Cupin</fullName>
    </submittedName>
</protein>
<dbReference type="STRING" id="108003.B1C78_04275"/>